<protein>
    <submittedName>
        <fullName evidence="4">Uncharacterized protein</fullName>
    </submittedName>
</protein>
<evidence type="ECO:0000313" key="4">
    <source>
        <dbReference type="EMBL" id="SDA67617.1"/>
    </source>
</evidence>
<accession>A0A1G5XD07</accession>
<dbReference type="GO" id="GO:0003677">
    <property type="term" value="F:DNA binding"/>
    <property type="evidence" value="ECO:0007669"/>
    <property type="project" value="InterPro"/>
</dbReference>
<keyword evidence="2" id="KW-0255">Endonuclease</keyword>
<dbReference type="GO" id="GO:0016787">
    <property type="term" value="F:hydrolase activity"/>
    <property type="evidence" value="ECO:0007669"/>
    <property type="project" value="UniProtKB-KW"/>
</dbReference>
<gene>
    <name evidence="4" type="ORF">SAMN02910315_02104</name>
</gene>
<dbReference type="GO" id="GO:0004519">
    <property type="term" value="F:endonuclease activity"/>
    <property type="evidence" value="ECO:0007669"/>
    <property type="project" value="UniProtKB-KW"/>
</dbReference>
<keyword evidence="3" id="KW-0378">Hydrolase</keyword>
<reference evidence="4 5" key="1">
    <citation type="submission" date="2016-10" db="EMBL/GenBank/DDBJ databases">
        <authorList>
            <person name="Varghese N."/>
            <person name="Submissions S."/>
        </authorList>
    </citation>
    <scope>NUCLEOTIDE SEQUENCE [LARGE SCALE GENOMIC DNA]</scope>
    <source>
        <strain evidence="4 5">DSM 16643</strain>
    </source>
</reference>
<evidence type="ECO:0000256" key="2">
    <source>
        <dbReference type="ARBA" id="ARBA00022759"/>
    </source>
</evidence>
<dbReference type="InterPro" id="IPR037057">
    <property type="entry name" value="DNA_rep_MutH/T2_RE_sf"/>
</dbReference>
<keyword evidence="1" id="KW-0540">Nuclease</keyword>
<evidence type="ECO:0000313" key="5">
    <source>
        <dbReference type="Proteomes" id="UP000323439"/>
    </source>
</evidence>
<dbReference type="Gene3D" id="3.40.600.10">
    <property type="entry name" value="DNA mismatch repair MutH/Restriction endonuclease, type II"/>
    <property type="match status" value="1"/>
</dbReference>
<dbReference type="Proteomes" id="UP000323439">
    <property type="component" value="Unassembled WGS sequence"/>
</dbReference>
<dbReference type="AlphaFoldDB" id="A0A1G5XD07"/>
<dbReference type="OrthoDB" id="76796at2157"/>
<evidence type="ECO:0000256" key="3">
    <source>
        <dbReference type="ARBA" id="ARBA00022801"/>
    </source>
</evidence>
<dbReference type="RefSeq" id="WP_149732592.1">
    <property type="nucleotide sequence ID" value="NZ_FMXB01000020.1"/>
</dbReference>
<name>A0A1G5XD07_9EURY</name>
<evidence type="ECO:0000256" key="1">
    <source>
        <dbReference type="ARBA" id="ARBA00022722"/>
    </source>
</evidence>
<dbReference type="SUPFAM" id="SSF52980">
    <property type="entry name" value="Restriction endonuclease-like"/>
    <property type="match status" value="1"/>
</dbReference>
<dbReference type="EMBL" id="FMXB01000020">
    <property type="protein sequence ID" value="SDA67617.1"/>
    <property type="molecule type" value="Genomic_DNA"/>
</dbReference>
<dbReference type="InterPro" id="IPR011335">
    <property type="entry name" value="Restrct_endonuc-II-like"/>
</dbReference>
<sequence length="162" mass="18927">MDELEALIGKSVNDIDSDILKALENVGFKVGVLEYKYKNCGVRYPVESFILASIDFNDLISFDDLFGFEKLFIFWHFNEVITDFEIYDITSEIDVLKRDYGLIEMKILNDEAHNIRSGDTEFLGAKRLNETVLINGRKANKREFVLKKKYLQKILNQIAYFY</sequence>
<organism evidence="4 5">
    <name type="scientific">Methanobrevibacter millerae</name>
    <dbReference type="NCBI Taxonomy" id="230361"/>
    <lineage>
        <taxon>Archaea</taxon>
        <taxon>Methanobacteriati</taxon>
        <taxon>Methanobacteriota</taxon>
        <taxon>Methanomada group</taxon>
        <taxon>Methanobacteria</taxon>
        <taxon>Methanobacteriales</taxon>
        <taxon>Methanobacteriaceae</taxon>
        <taxon>Methanobrevibacter</taxon>
    </lineage>
</organism>
<keyword evidence="5" id="KW-1185">Reference proteome</keyword>
<proteinExistence type="predicted"/>